<dbReference type="EMBL" id="MN740732">
    <property type="protein sequence ID" value="QHS81266.1"/>
    <property type="molecule type" value="Genomic_DNA"/>
</dbReference>
<evidence type="ECO:0000313" key="1">
    <source>
        <dbReference type="EMBL" id="QHS81266.1"/>
    </source>
</evidence>
<name>A0A6C0ANS7_9ZZZZ</name>
<accession>A0A6C0ANS7</accession>
<dbReference type="AlphaFoldDB" id="A0A6C0ANS7"/>
<organism evidence="1">
    <name type="scientific">viral metagenome</name>
    <dbReference type="NCBI Taxonomy" id="1070528"/>
    <lineage>
        <taxon>unclassified sequences</taxon>
        <taxon>metagenomes</taxon>
        <taxon>organismal metagenomes</taxon>
    </lineage>
</organism>
<sequence>MQTPSQLCINIKSKKFPKERCSYKATKGKFCSRHFKNPILFEIPMITRNMSAMATKIQRFWKLKIGLITARERSPAFFIRSLCHNDAELASFEPLSTIPKDYFFAIKDKSRIWGFDIRTLLVQYEESGKLENPYTKEICESATVELFRRHLDKLKRWKKSLQYEEISGLTQKQSWNLRVLDMCLRLDMLGYRIATQWFTDLTISDQKSLYSHLFSVWNDETISDQLREAIVPGFSRADTALFKWSPNKIAMKTDMDSVRRTNLNVMERLVTSASQQSDKTLGAMYSVMALCNVSYRCNRAYPWLLDS</sequence>
<reference evidence="1" key="1">
    <citation type="journal article" date="2020" name="Nature">
        <title>Giant virus diversity and host interactions through global metagenomics.</title>
        <authorList>
            <person name="Schulz F."/>
            <person name="Roux S."/>
            <person name="Paez-Espino D."/>
            <person name="Jungbluth S."/>
            <person name="Walsh D.A."/>
            <person name="Denef V.J."/>
            <person name="McMahon K.D."/>
            <person name="Konstantinidis K.T."/>
            <person name="Eloe-Fadrosh E.A."/>
            <person name="Kyrpides N.C."/>
            <person name="Woyke T."/>
        </authorList>
    </citation>
    <scope>NUCLEOTIDE SEQUENCE</scope>
    <source>
        <strain evidence="1">GVMAG-S-1101161-73</strain>
    </source>
</reference>
<proteinExistence type="predicted"/>
<protein>
    <submittedName>
        <fullName evidence="1">Uncharacterized protein</fullName>
    </submittedName>
</protein>